<comment type="caution">
    <text evidence="1">The sequence shown here is derived from an EMBL/GenBank/DDBJ whole genome shotgun (WGS) entry which is preliminary data.</text>
</comment>
<dbReference type="OrthoDB" id="186995at2157"/>
<dbReference type="AlphaFoldDB" id="L9WMP6"/>
<name>L9WMP6_9EURY</name>
<dbReference type="Proteomes" id="UP000011531">
    <property type="component" value="Unassembled WGS sequence"/>
</dbReference>
<protein>
    <submittedName>
        <fullName evidence="1">Halocyanin-like protein (Copper-containing protein) 2</fullName>
    </submittedName>
</protein>
<dbReference type="SUPFAM" id="SSF49503">
    <property type="entry name" value="Cupredoxins"/>
    <property type="match status" value="1"/>
</dbReference>
<dbReference type="PROSITE" id="PS51257">
    <property type="entry name" value="PROKAR_LIPOPROTEIN"/>
    <property type="match status" value="1"/>
</dbReference>
<proteinExistence type="predicted"/>
<sequence length="183" mass="19185">MNGRGSTRRQLLAAGGAVLSAGVAGCIEGKLGGDDPLLGDPKPYLEVELIDGADGARIDPPIAHVVAGGTVEWTAESGTHEVAAYHPETHGDQRRLTDGADPWRSAVTPSSPFERVFDNEGVYDYACPTHEDRGAVGTVVVDLPAPEDEAGLERPSEAYPDAASEALEAYNERVRSVLADAHG</sequence>
<reference evidence="1 2" key="1">
    <citation type="journal article" date="2014" name="PLoS Genet.">
        <title>Phylogenetically driven sequencing of extremely halophilic archaea reveals strategies for static and dynamic osmo-response.</title>
        <authorList>
            <person name="Becker E.A."/>
            <person name="Seitzer P.M."/>
            <person name="Tritt A."/>
            <person name="Larsen D."/>
            <person name="Krusor M."/>
            <person name="Yao A.I."/>
            <person name="Wu D."/>
            <person name="Madern D."/>
            <person name="Eisen J.A."/>
            <person name="Darling A.E."/>
            <person name="Facciotti M.T."/>
        </authorList>
    </citation>
    <scope>NUCLEOTIDE SEQUENCE [LARGE SCALE GENOMIC DNA]</scope>
    <source>
        <strain evidence="1 2">DSM 18795</strain>
    </source>
</reference>
<accession>L9WMP6</accession>
<evidence type="ECO:0000313" key="1">
    <source>
        <dbReference type="EMBL" id="ELY50486.1"/>
    </source>
</evidence>
<dbReference type="Gene3D" id="2.60.40.420">
    <property type="entry name" value="Cupredoxins - blue copper proteins"/>
    <property type="match status" value="1"/>
</dbReference>
<dbReference type="InterPro" id="IPR008972">
    <property type="entry name" value="Cupredoxin"/>
</dbReference>
<dbReference type="STRING" id="1227498.C492_21962"/>
<evidence type="ECO:0000313" key="2">
    <source>
        <dbReference type="Proteomes" id="UP000011531"/>
    </source>
</evidence>
<gene>
    <name evidence="1" type="ORF">C492_21962</name>
</gene>
<organism evidence="1 2">
    <name type="scientific">Natronococcus jeotgali DSM 18795</name>
    <dbReference type="NCBI Taxonomy" id="1227498"/>
    <lineage>
        <taxon>Archaea</taxon>
        <taxon>Methanobacteriati</taxon>
        <taxon>Methanobacteriota</taxon>
        <taxon>Stenosarchaea group</taxon>
        <taxon>Halobacteria</taxon>
        <taxon>Halobacteriales</taxon>
        <taxon>Natrialbaceae</taxon>
        <taxon>Natronococcus</taxon>
    </lineage>
</organism>
<keyword evidence="2" id="KW-1185">Reference proteome</keyword>
<dbReference type="EMBL" id="AOIA01000167">
    <property type="protein sequence ID" value="ELY50486.1"/>
    <property type="molecule type" value="Genomic_DNA"/>
</dbReference>
<dbReference type="RefSeq" id="WP_008427455.1">
    <property type="nucleotide sequence ID" value="NZ_AOIA01000167.1"/>
</dbReference>